<dbReference type="InterPro" id="IPR004360">
    <property type="entry name" value="Glyas_Fos-R_dOase_dom"/>
</dbReference>
<protein>
    <submittedName>
        <fullName evidence="2">VOC family protein</fullName>
    </submittedName>
</protein>
<accession>A0ABZ2XS86</accession>
<dbReference type="RefSeq" id="WP_406646724.1">
    <property type="nucleotide sequence ID" value="NZ_CP123584.1"/>
</dbReference>
<dbReference type="EMBL" id="CP123584">
    <property type="protein sequence ID" value="WZK88943.1"/>
    <property type="molecule type" value="Genomic_DNA"/>
</dbReference>
<dbReference type="PROSITE" id="PS51819">
    <property type="entry name" value="VOC"/>
    <property type="match status" value="1"/>
</dbReference>
<organism evidence="2 3">
    <name type="scientific">Aliisedimentitalea scapharcae</name>
    <dbReference type="NCBI Taxonomy" id="1524259"/>
    <lineage>
        <taxon>Bacteria</taxon>
        <taxon>Pseudomonadati</taxon>
        <taxon>Pseudomonadota</taxon>
        <taxon>Alphaproteobacteria</taxon>
        <taxon>Rhodobacterales</taxon>
        <taxon>Roseobacteraceae</taxon>
        <taxon>Aliisedimentitalea</taxon>
    </lineage>
</organism>
<dbReference type="InterPro" id="IPR037523">
    <property type="entry name" value="VOC_core"/>
</dbReference>
<dbReference type="Pfam" id="PF00903">
    <property type="entry name" value="Glyoxalase"/>
    <property type="match status" value="1"/>
</dbReference>
<reference evidence="2 3" key="1">
    <citation type="submission" date="2023-04" db="EMBL/GenBank/DDBJ databases">
        <title>Complete genome sequence of Alisedimentitalea scapharcae.</title>
        <authorList>
            <person name="Rong J.-C."/>
            <person name="Yi M.-L."/>
            <person name="Zhao Q."/>
        </authorList>
    </citation>
    <scope>NUCLEOTIDE SEQUENCE [LARGE SCALE GENOMIC DNA]</scope>
    <source>
        <strain evidence="2 3">KCTC 42119</strain>
    </source>
</reference>
<keyword evidence="3" id="KW-1185">Reference proteome</keyword>
<gene>
    <name evidence="2" type="ORF">QEZ52_20505</name>
</gene>
<proteinExistence type="predicted"/>
<dbReference type="SUPFAM" id="SSF54593">
    <property type="entry name" value="Glyoxalase/Bleomycin resistance protein/Dihydroxybiphenyl dioxygenase"/>
    <property type="match status" value="1"/>
</dbReference>
<evidence type="ECO:0000313" key="2">
    <source>
        <dbReference type="EMBL" id="WZK88943.1"/>
    </source>
</evidence>
<sequence length="155" mass="17170">MPAISNITGLFETHLPVADLDRSIQFYRDRIGLQLARVVPDRNVAFLWVAGPEQGMLGLWGGQAGPLRMTLHFAFRLALSELVDLPDRLGARGIQPLGFHAEPVVEPVVIGWMPAASVYCKDPDGHSLEFLSPLRDPADDDFGIGPLSHWRARHR</sequence>
<dbReference type="Proteomes" id="UP001623232">
    <property type="component" value="Chromosome"/>
</dbReference>
<feature type="domain" description="VOC" evidence="1">
    <location>
        <begin position="9"/>
        <end position="133"/>
    </location>
</feature>
<evidence type="ECO:0000313" key="3">
    <source>
        <dbReference type="Proteomes" id="UP001623232"/>
    </source>
</evidence>
<dbReference type="Gene3D" id="3.10.180.10">
    <property type="entry name" value="2,3-Dihydroxybiphenyl 1,2-Dioxygenase, domain 1"/>
    <property type="match status" value="1"/>
</dbReference>
<name>A0ABZ2XS86_9RHOB</name>
<dbReference type="CDD" id="cd06587">
    <property type="entry name" value="VOC"/>
    <property type="match status" value="1"/>
</dbReference>
<evidence type="ECO:0000259" key="1">
    <source>
        <dbReference type="PROSITE" id="PS51819"/>
    </source>
</evidence>
<dbReference type="InterPro" id="IPR029068">
    <property type="entry name" value="Glyas_Bleomycin-R_OHBP_Dase"/>
</dbReference>